<comment type="caution">
    <text evidence="3">The sequence shown here is derived from an EMBL/GenBank/DDBJ whole genome shotgun (WGS) entry which is preliminary data.</text>
</comment>
<dbReference type="RefSeq" id="WP_055143829.1">
    <property type="nucleotide sequence ID" value="NZ_JXSZ01000005.1"/>
</dbReference>
<dbReference type="Pfam" id="PF13378">
    <property type="entry name" value="MR_MLE_C"/>
    <property type="match status" value="1"/>
</dbReference>
<keyword evidence="4" id="KW-1185">Reference proteome</keyword>
<keyword evidence="1" id="KW-0479">Metal-binding</keyword>
<gene>
    <name evidence="3" type="ORF">AFM12_03160</name>
</gene>
<dbReference type="InterPro" id="IPR018110">
    <property type="entry name" value="Mandel_Rmase/mucon_lact_enz_CS"/>
</dbReference>
<dbReference type="GO" id="GO:0009063">
    <property type="term" value="P:amino acid catabolic process"/>
    <property type="evidence" value="ECO:0007669"/>
    <property type="project" value="InterPro"/>
</dbReference>
<dbReference type="PROSITE" id="PS00909">
    <property type="entry name" value="MR_MLE_2"/>
    <property type="match status" value="1"/>
</dbReference>
<dbReference type="SUPFAM" id="SSF51604">
    <property type="entry name" value="Enolase C-terminal domain-like"/>
    <property type="match status" value="1"/>
</dbReference>
<evidence type="ECO:0000259" key="2">
    <source>
        <dbReference type="SMART" id="SM00922"/>
    </source>
</evidence>
<accession>A0A0P7CAD3</accession>
<dbReference type="PANTHER" id="PTHR48073">
    <property type="entry name" value="O-SUCCINYLBENZOATE SYNTHASE-RELATED"/>
    <property type="match status" value="1"/>
</dbReference>
<organism evidence="3 4">
    <name type="scientific">Jiulongibacter sediminis</name>
    <dbReference type="NCBI Taxonomy" id="1605367"/>
    <lineage>
        <taxon>Bacteria</taxon>
        <taxon>Pseudomonadati</taxon>
        <taxon>Bacteroidota</taxon>
        <taxon>Cytophagia</taxon>
        <taxon>Cytophagales</taxon>
        <taxon>Leadbetterellaceae</taxon>
        <taxon>Jiulongibacter</taxon>
    </lineage>
</organism>
<dbReference type="SMART" id="SM00922">
    <property type="entry name" value="MR_MLE"/>
    <property type="match status" value="1"/>
</dbReference>
<protein>
    <recommendedName>
        <fullName evidence="2">Mandelate racemase/muconate lactonizing enzyme C-terminal domain-containing protein</fullName>
    </recommendedName>
</protein>
<dbReference type="CDD" id="cd03320">
    <property type="entry name" value="OSBS"/>
    <property type="match status" value="1"/>
</dbReference>
<dbReference type="SFLD" id="SFLDF00009">
    <property type="entry name" value="o-succinylbenzoate_synthase"/>
    <property type="match status" value="1"/>
</dbReference>
<dbReference type="SFLD" id="SFLDS00001">
    <property type="entry name" value="Enolase"/>
    <property type="match status" value="1"/>
</dbReference>
<dbReference type="EMBL" id="LGTQ01000005">
    <property type="protein sequence ID" value="KPM49610.1"/>
    <property type="molecule type" value="Genomic_DNA"/>
</dbReference>
<evidence type="ECO:0000313" key="3">
    <source>
        <dbReference type="EMBL" id="KPM49610.1"/>
    </source>
</evidence>
<dbReference type="AlphaFoldDB" id="A0A0P7CAD3"/>
<dbReference type="STRING" id="1605367.AFM12_03160"/>
<reference evidence="3 4" key="1">
    <citation type="submission" date="2015-07" db="EMBL/GenBank/DDBJ databases">
        <title>The draft genome sequence of Leadbetterella sp. JN14-9.</title>
        <authorList>
            <person name="Liu Y."/>
            <person name="Du J."/>
            <person name="Shao Z."/>
        </authorList>
    </citation>
    <scope>NUCLEOTIDE SEQUENCE [LARGE SCALE GENOMIC DNA]</scope>
    <source>
        <strain evidence="3 4">JN14-9</strain>
    </source>
</reference>
<dbReference type="PATRIC" id="fig|1605367.3.peg.1974"/>
<dbReference type="InterPro" id="IPR029017">
    <property type="entry name" value="Enolase-like_N"/>
</dbReference>
<dbReference type="InterPro" id="IPR013342">
    <property type="entry name" value="Mandelate_racemase_C"/>
</dbReference>
<dbReference type="InterPro" id="IPR029065">
    <property type="entry name" value="Enolase_C-like"/>
</dbReference>
<dbReference type="SUPFAM" id="SSF54826">
    <property type="entry name" value="Enolase N-terminal domain-like"/>
    <property type="match status" value="1"/>
</dbReference>
<feature type="domain" description="Mandelate racemase/muconate lactonizing enzyme C-terminal" evidence="2">
    <location>
        <begin position="141"/>
        <end position="239"/>
    </location>
</feature>
<proteinExistence type="predicted"/>
<dbReference type="InterPro" id="IPR036849">
    <property type="entry name" value="Enolase-like_C_sf"/>
</dbReference>
<dbReference type="Proteomes" id="UP000050454">
    <property type="component" value="Unassembled WGS sequence"/>
</dbReference>
<name>A0A0P7CAD3_9BACT</name>
<dbReference type="GO" id="GO:0016854">
    <property type="term" value="F:racemase and epimerase activity"/>
    <property type="evidence" value="ECO:0007669"/>
    <property type="project" value="UniProtKB-ARBA"/>
</dbReference>
<dbReference type="Gene3D" id="3.30.390.10">
    <property type="entry name" value="Enolase-like, N-terminal domain"/>
    <property type="match status" value="1"/>
</dbReference>
<sequence>MSLKAECYKHTLNFKFDAGTSRGVLRERDSWFIKLFEESVPEVFGLGEASPLKGLSIDFKPELGGLITGIIDQINADELGYNEFEKFIYSAPLENWPSVVFALETALKDLQNGGQRKIYPNDFYEKEAPILMNGLIWMGSEEFMAGQIEKKLEEGFSTVKMKIGAIDFETEYKLLKSMRDSFSAKDLTLRVDANGAFSPEQAPEILEKLAKLEIHSIEQPIRAGQWDDMAKLCQISPVPIALDEELIGLNPGRRKELLETIQPQYLIFKPTLLGGLKATEDWISLCEKMSIQWWMTSALESNIGLNAIAQFTAETGNKLPQGLGTGQLYHNNIQSPLQVKNGQIFYSKEAEWDFSQLNFKS</sequence>
<dbReference type="Gene3D" id="3.20.20.120">
    <property type="entry name" value="Enolase-like C-terminal domain"/>
    <property type="match status" value="1"/>
</dbReference>
<evidence type="ECO:0000313" key="4">
    <source>
        <dbReference type="Proteomes" id="UP000050454"/>
    </source>
</evidence>
<evidence type="ECO:0000256" key="1">
    <source>
        <dbReference type="ARBA" id="ARBA00022723"/>
    </source>
</evidence>
<dbReference type="PANTHER" id="PTHR48073:SF2">
    <property type="entry name" value="O-SUCCINYLBENZOATE SYNTHASE"/>
    <property type="match status" value="1"/>
</dbReference>
<dbReference type="OrthoDB" id="9766759at2"/>
<dbReference type="GO" id="GO:0046872">
    <property type="term" value="F:metal ion binding"/>
    <property type="evidence" value="ECO:0007669"/>
    <property type="project" value="UniProtKB-KW"/>
</dbReference>
<dbReference type="SFLD" id="SFLDG00180">
    <property type="entry name" value="muconate_cycloisomerase"/>
    <property type="match status" value="1"/>
</dbReference>